<dbReference type="InterPro" id="IPR052746">
    <property type="entry name" value="MlaB_ABC_Transporter"/>
</dbReference>
<dbReference type="RefSeq" id="WP_190418357.1">
    <property type="nucleotide sequence ID" value="NZ_JAAOCA010000006.1"/>
</dbReference>
<feature type="domain" description="STAS" evidence="1">
    <location>
        <begin position="42"/>
        <end position="87"/>
    </location>
</feature>
<dbReference type="Pfam" id="PF13466">
    <property type="entry name" value="STAS_2"/>
    <property type="match status" value="1"/>
</dbReference>
<dbReference type="InterPro" id="IPR036513">
    <property type="entry name" value="STAS_dom_sf"/>
</dbReference>
<name>A0ABR7YYH3_9PSED</name>
<comment type="caution">
    <text evidence="2">The sequence shown here is derived from an EMBL/GenBank/DDBJ whole genome shotgun (WGS) entry which is preliminary data.</text>
</comment>
<evidence type="ECO:0000259" key="1">
    <source>
        <dbReference type="PROSITE" id="PS50801"/>
    </source>
</evidence>
<dbReference type="PANTHER" id="PTHR35849:SF2">
    <property type="entry name" value="BLR2341 PROTEIN"/>
    <property type="match status" value="1"/>
</dbReference>
<dbReference type="InterPro" id="IPR058548">
    <property type="entry name" value="MlaB-like_STAS"/>
</dbReference>
<dbReference type="SUPFAM" id="SSF52091">
    <property type="entry name" value="SpoIIaa-like"/>
    <property type="match status" value="1"/>
</dbReference>
<evidence type="ECO:0000313" key="3">
    <source>
        <dbReference type="Proteomes" id="UP000805841"/>
    </source>
</evidence>
<reference evidence="2 3" key="1">
    <citation type="journal article" date="2020" name="Insects">
        <title>Bacteria Belonging to Pseudomonas typographi sp. nov. from the Bark Beetle Ips typographus Have Genomic Potential to Aid in the Host Ecology.</title>
        <authorList>
            <person name="Peral-Aranega E."/>
            <person name="Saati-Santamaria Z."/>
            <person name="Kolarik M."/>
            <person name="Rivas R."/>
            <person name="Garcia-Fraile P."/>
        </authorList>
    </citation>
    <scope>NUCLEOTIDE SEQUENCE [LARGE SCALE GENOMIC DNA]</scope>
    <source>
        <strain evidence="2 3">CA3A</strain>
    </source>
</reference>
<dbReference type="InterPro" id="IPR002645">
    <property type="entry name" value="STAS_dom"/>
</dbReference>
<keyword evidence="3" id="KW-1185">Reference proteome</keyword>
<organism evidence="2 3">
    <name type="scientific">Pseudomonas typographi</name>
    <dbReference type="NCBI Taxonomy" id="2715964"/>
    <lineage>
        <taxon>Bacteria</taxon>
        <taxon>Pseudomonadati</taxon>
        <taxon>Pseudomonadota</taxon>
        <taxon>Gammaproteobacteria</taxon>
        <taxon>Pseudomonadales</taxon>
        <taxon>Pseudomonadaceae</taxon>
        <taxon>Pseudomonas</taxon>
    </lineage>
</organism>
<sequence>MISACPAGEQLNVKLGAELTIYQVGELHTAAQPWLAQPCQWVLDLSQVTEVDGAGLQWLLYLHQHLRRAGHGLVISHASPAVSELLQWCPNTGLALAA</sequence>
<evidence type="ECO:0000313" key="2">
    <source>
        <dbReference type="EMBL" id="MBD1598220.1"/>
    </source>
</evidence>
<dbReference type="Gene3D" id="3.30.750.24">
    <property type="entry name" value="STAS domain"/>
    <property type="match status" value="1"/>
</dbReference>
<gene>
    <name evidence="2" type="ORF">HAQ05_05815</name>
</gene>
<proteinExistence type="predicted"/>
<dbReference type="EMBL" id="JAAOCA010000006">
    <property type="protein sequence ID" value="MBD1598220.1"/>
    <property type="molecule type" value="Genomic_DNA"/>
</dbReference>
<dbReference type="CDD" id="cd07043">
    <property type="entry name" value="STAS_anti-anti-sigma_factors"/>
    <property type="match status" value="1"/>
</dbReference>
<protein>
    <submittedName>
        <fullName evidence="2">STAS domain-containing protein</fullName>
    </submittedName>
</protein>
<dbReference type="Proteomes" id="UP000805841">
    <property type="component" value="Unassembled WGS sequence"/>
</dbReference>
<accession>A0ABR7YYH3</accession>
<dbReference type="PROSITE" id="PS50801">
    <property type="entry name" value="STAS"/>
    <property type="match status" value="1"/>
</dbReference>
<dbReference type="PANTHER" id="PTHR35849">
    <property type="entry name" value="BLR2341 PROTEIN"/>
    <property type="match status" value="1"/>
</dbReference>